<evidence type="ECO:0000313" key="1">
    <source>
        <dbReference type="EMBL" id="KAI3708520.1"/>
    </source>
</evidence>
<keyword evidence="2" id="KW-1185">Reference proteome</keyword>
<reference evidence="1 2" key="2">
    <citation type="journal article" date="2022" name="Mol. Ecol. Resour.">
        <title>The genomes of chicory, endive, great burdock and yacon provide insights into Asteraceae paleo-polyploidization history and plant inulin production.</title>
        <authorList>
            <person name="Fan W."/>
            <person name="Wang S."/>
            <person name="Wang H."/>
            <person name="Wang A."/>
            <person name="Jiang F."/>
            <person name="Liu H."/>
            <person name="Zhao H."/>
            <person name="Xu D."/>
            <person name="Zhang Y."/>
        </authorList>
    </citation>
    <scope>NUCLEOTIDE SEQUENCE [LARGE SCALE GENOMIC DNA]</scope>
    <source>
        <strain evidence="2">cv. Punajuju</strain>
        <tissue evidence="1">Leaves</tissue>
    </source>
</reference>
<dbReference type="EMBL" id="CM042015">
    <property type="protein sequence ID" value="KAI3708520.1"/>
    <property type="molecule type" value="Genomic_DNA"/>
</dbReference>
<evidence type="ECO:0000313" key="2">
    <source>
        <dbReference type="Proteomes" id="UP001055811"/>
    </source>
</evidence>
<name>A0ACB9AJA1_CICIN</name>
<reference evidence="2" key="1">
    <citation type="journal article" date="2022" name="Mol. Ecol. Resour.">
        <title>The genomes of chicory, endive, great burdock and yacon provide insights into Asteraceae palaeo-polyploidization history and plant inulin production.</title>
        <authorList>
            <person name="Fan W."/>
            <person name="Wang S."/>
            <person name="Wang H."/>
            <person name="Wang A."/>
            <person name="Jiang F."/>
            <person name="Liu H."/>
            <person name="Zhao H."/>
            <person name="Xu D."/>
            <person name="Zhang Y."/>
        </authorList>
    </citation>
    <scope>NUCLEOTIDE SEQUENCE [LARGE SCALE GENOMIC DNA]</scope>
    <source>
        <strain evidence="2">cv. Punajuju</strain>
    </source>
</reference>
<accession>A0ACB9AJA1</accession>
<comment type="caution">
    <text evidence="1">The sequence shown here is derived from an EMBL/GenBank/DDBJ whole genome shotgun (WGS) entry which is preliminary data.</text>
</comment>
<organism evidence="1 2">
    <name type="scientific">Cichorium intybus</name>
    <name type="common">Chicory</name>
    <dbReference type="NCBI Taxonomy" id="13427"/>
    <lineage>
        <taxon>Eukaryota</taxon>
        <taxon>Viridiplantae</taxon>
        <taxon>Streptophyta</taxon>
        <taxon>Embryophyta</taxon>
        <taxon>Tracheophyta</taxon>
        <taxon>Spermatophyta</taxon>
        <taxon>Magnoliopsida</taxon>
        <taxon>eudicotyledons</taxon>
        <taxon>Gunneridae</taxon>
        <taxon>Pentapetalae</taxon>
        <taxon>asterids</taxon>
        <taxon>campanulids</taxon>
        <taxon>Asterales</taxon>
        <taxon>Asteraceae</taxon>
        <taxon>Cichorioideae</taxon>
        <taxon>Cichorieae</taxon>
        <taxon>Cichoriinae</taxon>
        <taxon>Cichorium</taxon>
    </lineage>
</organism>
<proteinExistence type="predicted"/>
<gene>
    <name evidence="1" type="ORF">L2E82_37719</name>
</gene>
<protein>
    <submittedName>
        <fullName evidence="1">Uncharacterized protein</fullName>
    </submittedName>
</protein>
<sequence length="88" mass="9408">MQLAKANRVLLSDGCTGFLGVCKPDKACAAGLYINPNQPLTLYIVAATASLITPPVLLCPPRPIQPPLGRSIGFTKFSLQPMILLLKF</sequence>
<dbReference type="Proteomes" id="UP001055811">
    <property type="component" value="Linkage Group LG07"/>
</dbReference>